<evidence type="ECO:0000313" key="2">
    <source>
        <dbReference type="EMBL" id="OKH14845.1"/>
    </source>
</evidence>
<keyword evidence="3" id="KW-1185">Reference proteome</keyword>
<feature type="domain" description="N-acetyltransferase" evidence="1">
    <location>
        <begin position="1"/>
        <end position="110"/>
    </location>
</feature>
<evidence type="ECO:0000259" key="1">
    <source>
        <dbReference type="PROSITE" id="PS51186"/>
    </source>
</evidence>
<dbReference type="EMBL" id="MRCA01000003">
    <property type="protein sequence ID" value="OKH14845.1"/>
    <property type="molecule type" value="Genomic_DNA"/>
</dbReference>
<dbReference type="PROSITE" id="PS51186">
    <property type="entry name" value="GNAT"/>
    <property type="match status" value="1"/>
</dbReference>
<comment type="caution">
    <text evidence="2">The sequence shown here is derived from an EMBL/GenBank/DDBJ whole genome shotgun (WGS) entry which is preliminary data.</text>
</comment>
<name>A0A1U7H1Q0_9CYAN</name>
<dbReference type="RefSeq" id="WP_073555441.1">
    <property type="nucleotide sequence ID" value="NZ_MRCA01000003.1"/>
</dbReference>
<dbReference type="InterPro" id="IPR000182">
    <property type="entry name" value="GNAT_dom"/>
</dbReference>
<dbReference type="Gene3D" id="3.40.630.30">
    <property type="match status" value="1"/>
</dbReference>
<protein>
    <recommendedName>
        <fullName evidence="1">N-acetyltransferase domain-containing protein</fullName>
    </recommendedName>
</protein>
<sequence>MVLLSRHEALYYELTTADGGIIGGVFAVNHWKYIEIVDLFVNKQFQGQKYGRSLLRDVLNTYPYNTICLRCEAFGDGLNQDELAAWYRRWEFVDGSPFHEGEGWMHKPPRRF</sequence>
<dbReference type="InterPro" id="IPR016181">
    <property type="entry name" value="Acyl_CoA_acyltransferase"/>
</dbReference>
<dbReference type="GO" id="GO:0016747">
    <property type="term" value="F:acyltransferase activity, transferring groups other than amino-acyl groups"/>
    <property type="evidence" value="ECO:0007669"/>
    <property type="project" value="InterPro"/>
</dbReference>
<accession>A0A1U7H1Q0</accession>
<dbReference type="SUPFAM" id="SSF55729">
    <property type="entry name" value="Acyl-CoA N-acyltransferases (Nat)"/>
    <property type="match status" value="1"/>
</dbReference>
<dbReference type="AlphaFoldDB" id="A0A1U7H1Q0"/>
<reference evidence="2 3" key="1">
    <citation type="submission" date="2016-11" db="EMBL/GenBank/DDBJ databases">
        <title>Draft Genome Sequences of Nine Cyanobacterial Strains from Diverse Habitats.</title>
        <authorList>
            <person name="Zhu T."/>
            <person name="Hou S."/>
            <person name="Lu X."/>
            <person name="Hess W.R."/>
        </authorList>
    </citation>
    <scope>NUCLEOTIDE SEQUENCE [LARGE SCALE GENOMIC DNA]</scope>
    <source>
        <strain evidence="2 3">NIES-592</strain>
    </source>
</reference>
<organism evidence="2 3">
    <name type="scientific">Fischerella major NIES-592</name>
    <dbReference type="NCBI Taxonomy" id="210994"/>
    <lineage>
        <taxon>Bacteria</taxon>
        <taxon>Bacillati</taxon>
        <taxon>Cyanobacteriota</taxon>
        <taxon>Cyanophyceae</taxon>
        <taxon>Nostocales</taxon>
        <taxon>Hapalosiphonaceae</taxon>
        <taxon>Fischerella</taxon>
    </lineage>
</organism>
<proteinExistence type="predicted"/>
<dbReference type="Pfam" id="PF13508">
    <property type="entry name" value="Acetyltransf_7"/>
    <property type="match status" value="1"/>
</dbReference>
<dbReference type="CDD" id="cd04301">
    <property type="entry name" value="NAT_SF"/>
    <property type="match status" value="1"/>
</dbReference>
<dbReference type="Proteomes" id="UP000186391">
    <property type="component" value="Unassembled WGS sequence"/>
</dbReference>
<gene>
    <name evidence="2" type="ORF">NIES592_08180</name>
</gene>
<evidence type="ECO:0000313" key="3">
    <source>
        <dbReference type="Proteomes" id="UP000186391"/>
    </source>
</evidence>